<evidence type="ECO:0000256" key="6">
    <source>
        <dbReference type="ARBA" id="ARBA00023136"/>
    </source>
</evidence>
<organism evidence="9 10">
    <name type="scientific">Bacillus thermozeamaize</name>
    <dbReference type="NCBI Taxonomy" id="230954"/>
    <lineage>
        <taxon>Bacteria</taxon>
        <taxon>Bacillati</taxon>
        <taxon>Bacillota</taxon>
        <taxon>Bacilli</taxon>
        <taxon>Bacillales</taxon>
        <taxon>Bacillaceae</taxon>
        <taxon>Bacillus</taxon>
    </lineage>
</organism>
<keyword evidence="2" id="KW-1003">Cell membrane</keyword>
<dbReference type="InterPro" id="IPR013437">
    <property type="entry name" value="FtsW"/>
</dbReference>
<gene>
    <name evidence="9" type="ORF">BAA01_15305</name>
</gene>
<feature type="transmembrane region" description="Helical" evidence="8">
    <location>
        <begin position="264"/>
        <end position="290"/>
    </location>
</feature>
<keyword evidence="6 8" id="KW-0472">Membrane</keyword>
<evidence type="ECO:0000313" key="10">
    <source>
        <dbReference type="Proteomes" id="UP000196475"/>
    </source>
</evidence>
<dbReference type="GO" id="GO:0051301">
    <property type="term" value="P:cell division"/>
    <property type="evidence" value="ECO:0007669"/>
    <property type="project" value="UniProtKB-KW"/>
</dbReference>
<feature type="transmembrane region" description="Helical" evidence="8">
    <location>
        <begin position="188"/>
        <end position="210"/>
    </location>
</feature>
<sequence>MQKKRGNPDFLLLFTTLALVGFGLVMVFSASSIIAMQKYDDMWYFTRRQAVWIGLGLVAMSVLMNIPYQKYQKWFLWVAGGSLLLLILVLIPPLGIKVNGARSWIGTDAFRFQPSELAKLGLILYLAALISKKGERFRDFKKGLLPAVLVTSLFVLLIAAEPDLGTAMILTGTALCIIVSGGANLKHLFYIGTPIVLGLGILALTFGHVLDRLTSFLNPWADPYRTGFNLIQSLYAFGNGGITGVGFGRSIQKYQYLPYPHNDFIFSVIAEELGFIGVCFVFFLYLLLIWRILVICLRMRDPFCTLVGVGIASMISIQTFVNIGGVSGTIPISGVTLPFISYGGSSMLVCLMGIGIILSISREVNRRKLQEERTPGQASRKRTVQTITRA</sequence>
<evidence type="ECO:0000256" key="4">
    <source>
        <dbReference type="ARBA" id="ARBA00022960"/>
    </source>
</evidence>
<feature type="transmembrane region" description="Helical" evidence="8">
    <location>
        <begin position="74"/>
        <end position="92"/>
    </location>
</feature>
<keyword evidence="9" id="KW-0132">Cell division</keyword>
<dbReference type="Proteomes" id="UP000196475">
    <property type="component" value="Unassembled WGS sequence"/>
</dbReference>
<accession>A0A1Y3PF70</accession>
<dbReference type="PANTHER" id="PTHR30474:SF13">
    <property type="entry name" value="STAGE V SPORULATION PROTEIN E"/>
    <property type="match status" value="1"/>
</dbReference>
<evidence type="ECO:0000256" key="5">
    <source>
        <dbReference type="ARBA" id="ARBA00022989"/>
    </source>
</evidence>
<feature type="transmembrane region" description="Helical" evidence="8">
    <location>
        <begin position="339"/>
        <end position="360"/>
    </location>
</feature>
<dbReference type="PANTHER" id="PTHR30474">
    <property type="entry name" value="CELL CYCLE PROTEIN"/>
    <property type="match status" value="1"/>
</dbReference>
<protein>
    <submittedName>
        <fullName evidence="9">Cell division protein FtsW</fullName>
    </submittedName>
</protein>
<evidence type="ECO:0000256" key="8">
    <source>
        <dbReference type="SAM" id="Phobius"/>
    </source>
</evidence>
<dbReference type="GO" id="GO:0009252">
    <property type="term" value="P:peptidoglycan biosynthetic process"/>
    <property type="evidence" value="ECO:0007669"/>
    <property type="project" value="InterPro"/>
</dbReference>
<dbReference type="NCBIfam" id="TIGR02614">
    <property type="entry name" value="ftsW"/>
    <property type="match status" value="1"/>
</dbReference>
<dbReference type="GO" id="GO:0008360">
    <property type="term" value="P:regulation of cell shape"/>
    <property type="evidence" value="ECO:0007669"/>
    <property type="project" value="UniProtKB-KW"/>
</dbReference>
<comment type="caution">
    <text evidence="9">The sequence shown here is derived from an EMBL/GenBank/DDBJ whole genome shotgun (WGS) entry which is preliminary data.</text>
</comment>
<keyword evidence="5 8" id="KW-1133">Transmembrane helix</keyword>
<comment type="subcellular location">
    <subcellularLocation>
        <location evidence="1">Cell membrane</location>
        <topology evidence="1">Multi-pass membrane protein</topology>
    </subcellularLocation>
</comment>
<feature type="transmembrane region" description="Helical" evidence="8">
    <location>
        <begin position="166"/>
        <end position="183"/>
    </location>
</feature>
<feature type="region of interest" description="Disordered" evidence="7">
    <location>
        <begin position="371"/>
        <end position="390"/>
    </location>
</feature>
<evidence type="ECO:0000256" key="1">
    <source>
        <dbReference type="ARBA" id="ARBA00004651"/>
    </source>
</evidence>
<keyword evidence="3 8" id="KW-0812">Transmembrane</keyword>
<feature type="transmembrane region" description="Helical" evidence="8">
    <location>
        <begin position="49"/>
        <end position="67"/>
    </location>
</feature>
<evidence type="ECO:0000313" key="9">
    <source>
        <dbReference type="EMBL" id="OUM85953.1"/>
    </source>
</evidence>
<dbReference type="EMBL" id="LZRT01000095">
    <property type="protein sequence ID" value="OUM85953.1"/>
    <property type="molecule type" value="Genomic_DNA"/>
</dbReference>
<dbReference type="GO" id="GO:0005886">
    <property type="term" value="C:plasma membrane"/>
    <property type="evidence" value="ECO:0007669"/>
    <property type="project" value="UniProtKB-SubCell"/>
</dbReference>
<evidence type="ECO:0000256" key="2">
    <source>
        <dbReference type="ARBA" id="ARBA00022475"/>
    </source>
</evidence>
<dbReference type="GO" id="GO:0032153">
    <property type="term" value="C:cell division site"/>
    <property type="evidence" value="ECO:0007669"/>
    <property type="project" value="TreeGrafter"/>
</dbReference>
<dbReference type="InterPro" id="IPR001182">
    <property type="entry name" value="FtsW/RodA"/>
</dbReference>
<feature type="transmembrane region" description="Helical" evidence="8">
    <location>
        <begin position="112"/>
        <end position="131"/>
    </location>
</feature>
<evidence type="ECO:0000256" key="3">
    <source>
        <dbReference type="ARBA" id="ARBA00022692"/>
    </source>
</evidence>
<evidence type="ECO:0000256" key="7">
    <source>
        <dbReference type="SAM" id="MobiDB-lite"/>
    </source>
</evidence>
<dbReference type="Pfam" id="PF01098">
    <property type="entry name" value="FTSW_RODA_SPOVE"/>
    <property type="match status" value="1"/>
</dbReference>
<keyword evidence="4" id="KW-0133">Cell shape</keyword>
<name>A0A1Y3PF70_9BACI</name>
<dbReference type="AlphaFoldDB" id="A0A1Y3PF70"/>
<feature type="transmembrane region" description="Helical" evidence="8">
    <location>
        <begin position="12"/>
        <end position="37"/>
    </location>
</feature>
<keyword evidence="9" id="KW-0131">Cell cycle</keyword>
<feature type="transmembrane region" description="Helical" evidence="8">
    <location>
        <begin position="143"/>
        <end position="160"/>
    </location>
</feature>
<proteinExistence type="predicted"/>
<dbReference type="GO" id="GO:0015648">
    <property type="term" value="F:lipid-linked peptidoglycan transporter activity"/>
    <property type="evidence" value="ECO:0007669"/>
    <property type="project" value="TreeGrafter"/>
</dbReference>
<feature type="transmembrane region" description="Helical" evidence="8">
    <location>
        <begin position="302"/>
        <end position="327"/>
    </location>
</feature>
<reference evidence="10" key="1">
    <citation type="submission" date="2016-06" db="EMBL/GenBank/DDBJ databases">
        <authorList>
            <person name="Nascimento L."/>
            <person name="Pereira R.V."/>
            <person name="Martins L.F."/>
            <person name="Quaggio R.B."/>
            <person name="Silva A.M."/>
            <person name="Setubal J.C."/>
        </authorList>
    </citation>
    <scope>NUCLEOTIDE SEQUENCE [LARGE SCALE GENOMIC DNA]</scope>
</reference>